<evidence type="ECO:0000313" key="3">
    <source>
        <dbReference type="Proteomes" id="UP000278746"/>
    </source>
</evidence>
<reference evidence="2 3" key="1">
    <citation type="submission" date="2018-10" db="EMBL/GenBank/DDBJ databases">
        <title>Bacillus Keqinensis sp. nov., a moderately halophilic bacterium isolated from a saline-alkaline lake.</title>
        <authorList>
            <person name="Wang H."/>
        </authorList>
    </citation>
    <scope>NUCLEOTIDE SEQUENCE [LARGE SCALE GENOMIC DNA]</scope>
    <source>
        <strain evidence="2 3">KQ-3</strain>
    </source>
</reference>
<dbReference type="PANTHER" id="PTHR43441">
    <property type="entry name" value="RIBOSOMAL-PROTEIN-SERINE ACETYLTRANSFERASE"/>
    <property type="match status" value="1"/>
</dbReference>
<dbReference type="EMBL" id="RHIB01000001">
    <property type="protein sequence ID" value="RNA68637.1"/>
    <property type="molecule type" value="Genomic_DNA"/>
</dbReference>
<keyword evidence="2" id="KW-0808">Transferase</keyword>
<sequence length="180" mass="20537">MFYYTINEVTKLEILQEKHGDALFALTESGREYLSEWMPWAPDIKGAEDTKAFIRSTLKAFGNQGSLSCAIIYKEEVAGVIGFHEIDYRNKKTSMGYWLGEGFQGKGIMTEASRAFVQYAFNEIGLNRLEIRAGVENKKSRAVPERLGFMYEGTQRQVEVVNGRFIDHALYAILKEDWKG</sequence>
<dbReference type="OrthoDB" id="9784707at2"/>
<dbReference type="GO" id="GO:1990189">
    <property type="term" value="F:protein N-terminal-serine acetyltransferase activity"/>
    <property type="evidence" value="ECO:0007669"/>
    <property type="project" value="TreeGrafter"/>
</dbReference>
<accession>A0A3M7TSZ5</accession>
<dbReference type="Gene3D" id="3.40.630.30">
    <property type="match status" value="1"/>
</dbReference>
<organism evidence="2 3">
    <name type="scientific">Alteribacter keqinensis</name>
    <dbReference type="NCBI Taxonomy" id="2483800"/>
    <lineage>
        <taxon>Bacteria</taxon>
        <taxon>Bacillati</taxon>
        <taxon>Bacillota</taxon>
        <taxon>Bacilli</taxon>
        <taxon>Bacillales</taxon>
        <taxon>Bacillaceae</taxon>
        <taxon>Alteribacter</taxon>
    </lineage>
</organism>
<dbReference type="InterPro" id="IPR016181">
    <property type="entry name" value="Acyl_CoA_acyltransferase"/>
</dbReference>
<protein>
    <submittedName>
        <fullName evidence="2">N-acetyltransferase</fullName>
    </submittedName>
</protein>
<dbReference type="RefSeq" id="WP_122896163.1">
    <property type="nucleotide sequence ID" value="NZ_RHIB01000001.1"/>
</dbReference>
<keyword evidence="3" id="KW-1185">Reference proteome</keyword>
<feature type="domain" description="N-acetyltransferase" evidence="1">
    <location>
        <begin position="1"/>
        <end position="177"/>
    </location>
</feature>
<dbReference type="GO" id="GO:0008999">
    <property type="term" value="F:protein-N-terminal-alanine acetyltransferase activity"/>
    <property type="evidence" value="ECO:0007669"/>
    <property type="project" value="TreeGrafter"/>
</dbReference>
<evidence type="ECO:0000313" key="2">
    <source>
        <dbReference type="EMBL" id="RNA68637.1"/>
    </source>
</evidence>
<dbReference type="InterPro" id="IPR000182">
    <property type="entry name" value="GNAT_dom"/>
</dbReference>
<comment type="caution">
    <text evidence="2">The sequence shown here is derived from an EMBL/GenBank/DDBJ whole genome shotgun (WGS) entry which is preliminary data.</text>
</comment>
<dbReference type="InterPro" id="IPR051908">
    <property type="entry name" value="Ribosomal_N-acetyltransferase"/>
</dbReference>
<dbReference type="GO" id="GO:0005737">
    <property type="term" value="C:cytoplasm"/>
    <property type="evidence" value="ECO:0007669"/>
    <property type="project" value="TreeGrafter"/>
</dbReference>
<dbReference type="AlphaFoldDB" id="A0A3M7TSZ5"/>
<dbReference type="PROSITE" id="PS51186">
    <property type="entry name" value="GNAT"/>
    <property type="match status" value="1"/>
</dbReference>
<evidence type="ECO:0000259" key="1">
    <source>
        <dbReference type="PROSITE" id="PS51186"/>
    </source>
</evidence>
<dbReference type="PANTHER" id="PTHR43441:SF12">
    <property type="entry name" value="RIBOSOMAL N-ACETYLTRANSFERASE YDAF-RELATED"/>
    <property type="match status" value="1"/>
</dbReference>
<proteinExistence type="predicted"/>
<dbReference type="Proteomes" id="UP000278746">
    <property type="component" value="Unassembled WGS sequence"/>
</dbReference>
<dbReference type="Pfam" id="PF13302">
    <property type="entry name" value="Acetyltransf_3"/>
    <property type="match status" value="1"/>
</dbReference>
<dbReference type="SUPFAM" id="SSF55729">
    <property type="entry name" value="Acyl-CoA N-acyltransferases (Nat)"/>
    <property type="match status" value="1"/>
</dbReference>
<gene>
    <name evidence="2" type="ORF">EBO34_01330</name>
</gene>
<name>A0A3M7TSZ5_9BACI</name>